<dbReference type="InterPro" id="IPR003959">
    <property type="entry name" value="ATPase_AAA_core"/>
</dbReference>
<evidence type="ECO:0000256" key="2">
    <source>
        <dbReference type="ARBA" id="ARBA00022741"/>
    </source>
</evidence>
<dbReference type="InterPro" id="IPR003960">
    <property type="entry name" value="ATPase_AAA_CS"/>
</dbReference>
<name>A0A482XMZ1_LAOST</name>
<dbReference type="SMR" id="A0A482XMZ1"/>
<gene>
    <name evidence="6" type="ORF">LSTR_LSTR005175</name>
</gene>
<protein>
    <recommendedName>
        <fullName evidence="5">AAA+ ATPase domain-containing protein</fullName>
    </recommendedName>
</protein>
<dbReference type="Proteomes" id="UP000291343">
    <property type="component" value="Unassembled WGS sequence"/>
</dbReference>
<dbReference type="Gene3D" id="1.10.8.60">
    <property type="match status" value="2"/>
</dbReference>
<dbReference type="FunCoup" id="A0A482XMZ1">
    <property type="interactions" value="288"/>
</dbReference>
<feature type="domain" description="AAA+ ATPase" evidence="5">
    <location>
        <begin position="555"/>
        <end position="694"/>
    </location>
</feature>
<dbReference type="PANTHER" id="PTHR23077">
    <property type="entry name" value="AAA-FAMILY ATPASE"/>
    <property type="match status" value="1"/>
</dbReference>
<dbReference type="AlphaFoldDB" id="A0A482XMZ1"/>
<keyword evidence="3" id="KW-0067">ATP-binding</keyword>
<dbReference type="InParanoid" id="A0A482XMZ1"/>
<dbReference type="PROSITE" id="PS00674">
    <property type="entry name" value="AAA"/>
    <property type="match status" value="1"/>
</dbReference>
<organism evidence="6 7">
    <name type="scientific">Laodelphax striatellus</name>
    <name type="common">Small brown planthopper</name>
    <name type="synonym">Delphax striatella</name>
    <dbReference type="NCBI Taxonomy" id="195883"/>
    <lineage>
        <taxon>Eukaryota</taxon>
        <taxon>Metazoa</taxon>
        <taxon>Ecdysozoa</taxon>
        <taxon>Arthropoda</taxon>
        <taxon>Hexapoda</taxon>
        <taxon>Insecta</taxon>
        <taxon>Pterygota</taxon>
        <taxon>Neoptera</taxon>
        <taxon>Paraneoptera</taxon>
        <taxon>Hemiptera</taxon>
        <taxon>Auchenorrhyncha</taxon>
        <taxon>Fulgoroidea</taxon>
        <taxon>Delphacidae</taxon>
        <taxon>Criomorphinae</taxon>
        <taxon>Laodelphax</taxon>
    </lineage>
</organism>
<sequence length="783" mass="85975">MIASIFVTCDEMSPKGKKPSSLWYTCEKCECILGHKDLDVHLKYCPQTAENLSNDYGFILNKTLYSTLEETAPDDGISHLTNDIIFLSQSALQLCQLVIGDKAIVKTNNYCEVKTVWPTSRGSITSVYCTKLGLTESWGLKLGPIVVSRFESAALPASTVSIEITKQTDVPKSPENFLIETKYKFCDKFVSVGTRLSVCFYGRRIKFIVTKVESALDEIKEAEERITDDLKSLKLKDDNGTKFYRVCDTTNFVLVQPKQTAVESEDSASKLGGFGGYKSIVEELKEAISYSLKAGGGNKGIKISSGVLLYGLNGTGKSHLAQTLIKELGVNSVKIQSGDVFSKFYGETESTLQSLFKNAITLSPCIILLDDVDTLCAKRKSSNQEGRVVATILNLIDSLQNENVFVIATSSQPHLLEPALRRPGRLDREIELPVPSASDRRDILQCLLARAGCDLDAAAVADAAHGFVAADLCALLSHAQVHAMRDNGRARLSVTDLQWALTQVQPSAMREVYVHVPDVRWSDIGGQEELKLKLKQAVEWPIRHPEAFTRLGINPPKGVLMYGPPGCSKTMIAKALATESKLNFISIKGSELFSKWVGESEQAVRATFKRARSVAPSVVFFDEIDALAGERGEGGSGGARVQERVLAQLLTELDGVEPLGNVAVIAATNRPDRIDKALLRPGRLDRLVYVPLPDLQTRKQILELQFRKTPISEDVNVDELSSLTDGYSGAEVVAVCQEAALSALEEDTSAAQVSWSHFQRALTLITPRTSKTLLELYERYRSH</sequence>
<reference evidence="6 7" key="1">
    <citation type="journal article" date="2017" name="Gigascience">
        <title>Genome sequence of the small brown planthopper, Laodelphax striatellus.</title>
        <authorList>
            <person name="Zhu J."/>
            <person name="Jiang F."/>
            <person name="Wang X."/>
            <person name="Yang P."/>
            <person name="Bao Y."/>
            <person name="Zhao W."/>
            <person name="Wang W."/>
            <person name="Lu H."/>
            <person name="Wang Q."/>
            <person name="Cui N."/>
            <person name="Li J."/>
            <person name="Chen X."/>
            <person name="Luo L."/>
            <person name="Yu J."/>
            <person name="Kang L."/>
            <person name="Cui F."/>
        </authorList>
    </citation>
    <scope>NUCLEOTIDE SEQUENCE [LARGE SCALE GENOMIC DNA]</scope>
    <source>
        <strain evidence="6">Lst14</strain>
    </source>
</reference>
<dbReference type="GO" id="GO:0005737">
    <property type="term" value="C:cytoplasm"/>
    <property type="evidence" value="ECO:0007669"/>
    <property type="project" value="TreeGrafter"/>
</dbReference>
<evidence type="ECO:0000256" key="3">
    <source>
        <dbReference type="ARBA" id="ARBA00022840"/>
    </source>
</evidence>
<comment type="caution">
    <text evidence="6">The sequence shown here is derived from an EMBL/GenBank/DDBJ whole genome shotgun (WGS) entry which is preliminary data.</text>
</comment>
<dbReference type="InterPro" id="IPR050168">
    <property type="entry name" value="AAA_ATPase_domain"/>
</dbReference>
<dbReference type="GO" id="GO:0016887">
    <property type="term" value="F:ATP hydrolysis activity"/>
    <property type="evidence" value="ECO:0007669"/>
    <property type="project" value="InterPro"/>
</dbReference>
<keyword evidence="1" id="KW-0677">Repeat</keyword>
<evidence type="ECO:0000256" key="4">
    <source>
        <dbReference type="SAM" id="Coils"/>
    </source>
</evidence>
<dbReference type="FunFam" id="1.10.8.60:FF:000069">
    <property type="entry name" value="spermatogenesis-associated protein 5 isoform X1"/>
    <property type="match status" value="1"/>
</dbReference>
<dbReference type="InterPro" id="IPR041569">
    <property type="entry name" value="AAA_lid_3"/>
</dbReference>
<keyword evidence="7" id="KW-1185">Reference proteome</keyword>
<dbReference type="InterPro" id="IPR003593">
    <property type="entry name" value="AAA+_ATPase"/>
</dbReference>
<dbReference type="Pfam" id="PF00004">
    <property type="entry name" value="AAA"/>
    <property type="match status" value="2"/>
</dbReference>
<keyword evidence="2" id="KW-0547">Nucleotide-binding</keyword>
<evidence type="ECO:0000313" key="7">
    <source>
        <dbReference type="Proteomes" id="UP000291343"/>
    </source>
</evidence>
<feature type="coiled-coil region" evidence="4">
    <location>
        <begin position="205"/>
        <end position="236"/>
    </location>
</feature>
<proteinExistence type="predicted"/>
<keyword evidence="4" id="KW-0175">Coiled coil</keyword>
<dbReference type="GO" id="GO:0005524">
    <property type="term" value="F:ATP binding"/>
    <property type="evidence" value="ECO:0007669"/>
    <property type="project" value="UniProtKB-KW"/>
</dbReference>
<evidence type="ECO:0000259" key="5">
    <source>
        <dbReference type="SMART" id="SM00382"/>
    </source>
</evidence>
<evidence type="ECO:0000256" key="1">
    <source>
        <dbReference type="ARBA" id="ARBA00022737"/>
    </source>
</evidence>
<dbReference type="Pfam" id="PF17862">
    <property type="entry name" value="AAA_lid_3"/>
    <property type="match status" value="1"/>
</dbReference>
<dbReference type="InterPro" id="IPR027417">
    <property type="entry name" value="P-loop_NTPase"/>
</dbReference>
<dbReference type="EMBL" id="QKKF02004753">
    <property type="protein sequence ID" value="RZF47097.1"/>
    <property type="molecule type" value="Genomic_DNA"/>
</dbReference>
<dbReference type="FunFam" id="3.40.50.300:FF:000018">
    <property type="entry name" value="Cell division control 48"/>
    <property type="match status" value="1"/>
</dbReference>
<dbReference type="STRING" id="195883.A0A482XMZ1"/>
<dbReference type="PANTHER" id="PTHR23077:SF27">
    <property type="entry name" value="ATPASE FAMILY GENE 2 PROTEIN HOMOLOG A"/>
    <property type="match status" value="1"/>
</dbReference>
<feature type="domain" description="AAA+ ATPase" evidence="5">
    <location>
        <begin position="303"/>
        <end position="436"/>
    </location>
</feature>
<dbReference type="SUPFAM" id="SSF52540">
    <property type="entry name" value="P-loop containing nucleoside triphosphate hydrolases"/>
    <property type="match status" value="2"/>
</dbReference>
<evidence type="ECO:0000313" key="6">
    <source>
        <dbReference type="EMBL" id="RZF47097.1"/>
    </source>
</evidence>
<dbReference type="OrthoDB" id="27435at2759"/>
<accession>A0A482XMZ1</accession>
<dbReference type="SMART" id="SM00382">
    <property type="entry name" value="AAA"/>
    <property type="match status" value="2"/>
</dbReference>
<dbReference type="Gene3D" id="3.40.50.300">
    <property type="entry name" value="P-loop containing nucleotide triphosphate hydrolases"/>
    <property type="match status" value="2"/>
</dbReference>
<dbReference type="CDD" id="cd19511">
    <property type="entry name" value="RecA-like_CDC48_r2-like"/>
    <property type="match status" value="1"/>
</dbReference>